<dbReference type="EMBL" id="WBMP01000009">
    <property type="protein sequence ID" value="KAE8545384.1"/>
    <property type="molecule type" value="Genomic_DNA"/>
</dbReference>
<dbReference type="GO" id="GO:0006109">
    <property type="term" value="P:regulation of carbohydrate metabolic process"/>
    <property type="evidence" value="ECO:0007669"/>
    <property type="project" value="InterPro"/>
</dbReference>
<protein>
    <submittedName>
        <fullName evidence="1">Uncharacterized protein</fullName>
    </submittedName>
</protein>
<name>A0A495ISE8_MARNT</name>
<dbReference type="GO" id="GO:0006402">
    <property type="term" value="P:mRNA catabolic process"/>
    <property type="evidence" value="ECO:0007669"/>
    <property type="project" value="InterPro"/>
</dbReference>
<dbReference type="GO" id="GO:0045947">
    <property type="term" value="P:negative regulation of translational initiation"/>
    <property type="evidence" value="ECO:0007669"/>
    <property type="project" value="TreeGrafter"/>
</dbReference>
<dbReference type="RefSeq" id="WP_121206894.1">
    <property type="nucleotide sequence ID" value="NZ_JAHVJE010000007.1"/>
</dbReference>
<dbReference type="InterPro" id="IPR003751">
    <property type="entry name" value="CsrA"/>
</dbReference>
<dbReference type="InterPro" id="IPR036107">
    <property type="entry name" value="CsrA_sf"/>
</dbReference>
<gene>
    <name evidence="1" type="ORF">F6453_2356</name>
</gene>
<organism evidence="1 2">
    <name type="scientific">Marinobacter nauticus</name>
    <name type="common">Marinobacter hydrocarbonoclasticus</name>
    <name type="synonym">Marinobacter aquaeolei</name>
    <dbReference type="NCBI Taxonomy" id="2743"/>
    <lineage>
        <taxon>Bacteria</taxon>
        <taxon>Pseudomonadati</taxon>
        <taxon>Pseudomonadota</taxon>
        <taxon>Gammaproteobacteria</taxon>
        <taxon>Pseudomonadales</taxon>
        <taxon>Marinobacteraceae</taxon>
        <taxon>Marinobacter</taxon>
    </lineage>
</organism>
<dbReference type="PANTHER" id="PTHR34984">
    <property type="entry name" value="CARBON STORAGE REGULATOR"/>
    <property type="match status" value="1"/>
</dbReference>
<evidence type="ECO:0000313" key="1">
    <source>
        <dbReference type="EMBL" id="KAE8545384.1"/>
    </source>
</evidence>
<dbReference type="SUPFAM" id="SSF117130">
    <property type="entry name" value="CsrA-like"/>
    <property type="match status" value="1"/>
</dbReference>
<dbReference type="GO" id="GO:0005829">
    <property type="term" value="C:cytosol"/>
    <property type="evidence" value="ECO:0007669"/>
    <property type="project" value="TreeGrafter"/>
</dbReference>
<evidence type="ECO:0000313" key="2">
    <source>
        <dbReference type="Proteomes" id="UP000469950"/>
    </source>
</evidence>
<accession>A0A495ISE8</accession>
<reference evidence="1 2" key="1">
    <citation type="submission" date="2019-10" db="EMBL/GenBank/DDBJ databases">
        <title>Draft genome sequence of Marinobacter hydrocarbonoclasticus NCT7M from the microbiome of the marine copepod.</title>
        <authorList>
            <person name="Nuttall R."/>
            <person name="Sharma G."/>
            <person name="Moisander P."/>
        </authorList>
    </citation>
    <scope>NUCLEOTIDE SEQUENCE [LARGE SCALE GENOMIC DNA]</scope>
    <source>
        <strain evidence="1 2">NCT7M</strain>
    </source>
</reference>
<dbReference type="GO" id="GO:0048027">
    <property type="term" value="F:mRNA 5'-UTR binding"/>
    <property type="evidence" value="ECO:0007669"/>
    <property type="project" value="TreeGrafter"/>
</dbReference>
<dbReference type="Pfam" id="PF02599">
    <property type="entry name" value="CsrA"/>
    <property type="match status" value="1"/>
</dbReference>
<dbReference type="PANTHER" id="PTHR34984:SF1">
    <property type="entry name" value="CARBON STORAGE REGULATOR"/>
    <property type="match status" value="1"/>
</dbReference>
<comment type="caution">
    <text evidence="1">The sequence shown here is derived from an EMBL/GenBank/DDBJ whole genome shotgun (WGS) entry which is preliminary data.</text>
</comment>
<dbReference type="AlphaFoldDB" id="A0A495ISE8"/>
<dbReference type="Proteomes" id="UP000469950">
    <property type="component" value="Unassembled WGS sequence"/>
</dbReference>
<proteinExistence type="predicted"/>
<sequence>MLVVTRKDGEALVITPEGGPEIKVVMIHNSGNTARMGIIAPKSVTIDREEVHLKKREGKRRG</sequence>
<dbReference type="Gene3D" id="2.60.40.4380">
    <property type="entry name" value="Translational regulator CsrA"/>
    <property type="match status" value="1"/>
</dbReference>